<dbReference type="GO" id="GO:0005524">
    <property type="term" value="F:ATP binding"/>
    <property type="evidence" value="ECO:0007669"/>
    <property type="project" value="UniProtKB-KW"/>
</dbReference>
<keyword evidence="6 8" id="KW-0315">Glutamine amidotransferase</keyword>
<evidence type="ECO:0000256" key="3">
    <source>
        <dbReference type="ARBA" id="ARBA00012737"/>
    </source>
</evidence>
<evidence type="ECO:0000256" key="9">
    <source>
        <dbReference type="PIRSR" id="PIRSR001589-2"/>
    </source>
</evidence>
<reference evidence="12 15" key="2">
    <citation type="submission" date="2016-11" db="EMBL/GenBank/DDBJ databases">
        <title>Genomic analysis of Caldithrix abyssi and proposal of a novel bacterial phylum Caldithrichaeota.</title>
        <authorList>
            <person name="Kublanov I."/>
            <person name="Sigalova O."/>
            <person name="Gavrilov S."/>
            <person name="Lebedinsky A."/>
            <person name="Ivanova N."/>
            <person name="Daum C."/>
            <person name="Reddy T."/>
            <person name="Klenk H.P."/>
            <person name="Goker M."/>
            <person name="Reva O."/>
            <person name="Miroshnichenko M."/>
            <person name="Kyprides N."/>
            <person name="Woyke T."/>
            <person name="Gelfand M."/>
        </authorList>
    </citation>
    <scope>NUCLEOTIDE SEQUENCE [LARGE SCALE GENOMIC DNA]</scope>
    <source>
        <strain evidence="12 15">LF13</strain>
    </source>
</reference>
<feature type="active site" description="For GATase activity" evidence="8">
    <location>
        <position position="2"/>
    </location>
</feature>
<evidence type="ECO:0000256" key="8">
    <source>
        <dbReference type="PIRSR" id="PIRSR001589-1"/>
    </source>
</evidence>
<dbReference type="InterPro" id="IPR014729">
    <property type="entry name" value="Rossmann-like_a/b/a_fold"/>
</dbReference>
<dbReference type="Gene3D" id="3.40.50.620">
    <property type="entry name" value="HUPs"/>
    <property type="match status" value="2"/>
</dbReference>
<dbReference type="AlphaFoldDB" id="H1XUC3"/>
<dbReference type="Proteomes" id="UP000183868">
    <property type="component" value="Chromosome"/>
</dbReference>
<dbReference type="FunCoup" id="H1XUC3">
    <property type="interactions" value="469"/>
</dbReference>
<feature type="binding site" evidence="9">
    <location>
        <position position="100"/>
    </location>
    <ligand>
        <name>L-glutamine</name>
        <dbReference type="ChEBI" id="CHEBI:58359"/>
    </ligand>
</feature>
<keyword evidence="8" id="KW-0028">Amino-acid biosynthesis</keyword>
<evidence type="ECO:0000256" key="1">
    <source>
        <dbReference type="ARBA" id="ARBA00005187"/>
    </source>
</evidence>
<evidence type="ECO:0000313" key="13">
    <source>
        <dbReference type="EMBL" id="EHO42749.1"/>
    </source>
</evidence>
<dbReference type="PANTHER" id="PTHR43284">
    <property type="entry name" value="ASPARAGINE SYNTHETASE (GLUTAMINE-HYDROLYZING)"/>
    <property type="match status" value="1"/>
</dbReference>
<dbReference type="InterPro" id="IPR006426">
    <property type="entry name" value="Asn_synth_AEB"/>
</dbReference>
<feature type="binding site" evidence="9">
    <location>
        <position position="289"/>
    </location>
    <ligand>
        <name>ATP</name>
        <dbReference type="ChEBI" id="CHEBI:30616"/>
    </ligand>
</feature>
<evidence type="ECO:0000256" key="7">
    <source>
        <dbReference type="ARBA" id="ARBA00048741"/>
    </source>
</evidence>
<dbReference type="STRING" id="880073.Cabys_2022"/>
<dbReference type="GO" id="GO:0005829">
    <property type="term" value="C:cytosol"/>
    <property type="evidence" value="ECO:0007669"/>
    <property type="project" value="TreeGrafter"/>
</dbReference>
<reference evidence="13 14" key="1">
    <citation type="submission" date="2011-09" db="EMBL/GenBank/DDBJ databases">
        <title>The permanent draft genome of Caldithrix abyssi DSM 13497.</title>
        <authorList>
            <consortium name="US DOE Joint Genome Institute (JGI-PGF)"/>
            <person name="Lucas S."/>
            <person name="Han J."/>
            <person name="Lapidus A."/>
            <person name="Bruce D."/>
            <person name="Goodwin L."/>
            <person name="Pitluck S."/>
            <person name="Peters L."/>
            <person name="Kyrpides N."/>
            <person name="Mavromatis K."/>
            <person name="Ivanova N."/>
            <person name="Mikhailova N."/>
            <person name="Chertkov O."/>
            <person name="Detter J.C."/>
            <person name="Tapia R."/>
            <person name="Han C."/>
            <person name="Land M."/>
            <person name="Hauser L."/>
            <person name="Markowitz V."/>
            <person name="Cheng J.-F."/>
            <person name="Hugenholtz P."/>
            <person name="Woyke T."/>
            <person name="Wu D."/>
            <person name="Spring S."/>
            <person name="Brambilla E."/>
            <person name="Klenk H.-P."/>
            <person name="Eisen J.A."/>
        </authorList>
    </citation>
    <scope>NUCLEOTIDE SEQUENCE [LARGE SCALE GENOMIC DNA]</scope>
    <source>
        <strain evidence="13 14">DSM 13497</strain>
    </source>
</reference>
<accession>H1XUC3</accession>
<evidence type="ECO:0000256" key="5">
    <source>
        <dbReference type="ARBA" id="ARBA00022840"/>
    </source>
</evidence>
<dbReference type="Gene3D" id="3.60.20.10">
    <property type="entry name" value="Glutamine Phosphoribosylpyrophosphate, subunit 1, domain 1"/>
    <property type="match status" value="1"/>
</dbReference>
<feature type="domain" description="Glutamine amidotransferase type-2" evidence="11">
    <location>
        <begin position="2"/>
        <end position="213"/>
    </location>
</feature>
<protein>
    <recommendedName>
        <fullName evidence="3">asparagine synthase (glutamine-hydrolyzing)</fullName>
        <ecNumber evidence="3">6.3.5.4</ecNumber>
    </recommendedName>
</protein>
<dbReference type="GO" id="GO:0004066">
    <property type="term" value="F:asparagine synthase (glutamine-hydrolyzing) activity"/>
    <property type="evidence" value="ECO:0007669"/>
    <property type="project" value="UniProtKB-EC"/>
</dbReference>
<evidence type="ECO:0000313" key="14">
    <source>
        <dbReference type="Proteomes" id="UP000004671"/>
    </source>
</evidence>
<dbReference type="Pfam" id="PF00733">
    <property type="entry name" value="Asn_synthase"/>
    <property type="match status" value="1"/>
</dbReference>
<dbReference type="InterPro" id="IPR051786">
    <property type="entry name" value="ASN_synthetase/amidase"/>
</dbReference>
<dbReference type="KEGG" id="caby:Cabys_2022"/>
<evidence type="ECO:0000256" key="2">
    <source>
        <dbReference type="ARBA" id="ARBA00005752"/>
    </source>
</evidence>
<dbReference type="RefSeq" id="WP_006930103.1">
    <property type="nucleotide sequence ID" value="NZ_CM001402.1"/>
</dbReference>
<dbReference type="SUPFAM" id="SSF56235">
    <property type="entry name" value="N-terminal nucleophile aminohydrolases (Ntn hydrolases)"/>
    <property type="match status" value="1"/>
</dbReference>
<keyword evidence="8" id="KW-0061">Asparagine biosynthesis</keyword>
<dbReference type="HOGENOM" id="CLU_014658_3_1_0"/>
<dbReference type="Pfam" id="PF13537">
    <property type="entry name" value="GATase_7"/>
    <property type="match status" value="1"/>
</dbReference>
<keyword evidence="14" id="KW-1185">Reference proteome</keyword>
<dbReference type="InterPro" id="IPR029055">
    <property type="entry name" value="Ntn_hydrolases_N"/>
</dbReference>
<dbReference type="PaxDb" id="880073-Calab_3143"/>
<dbReference type="EC" id="6.3.5.4" evidence="3"/>
<proteinExistence type="inferred from homology"/>
<comment type="catalytic activity">
    <reaction evidence="7">
        <text>L-aspartate + L-glutamine + ATP + H2O = L-asparagine + L-glutamate + AMP + diphosphate + H(+)</text>
        <dbReference type="Rhea" id="RHEA:12228"/>
        <dbReference type="ChEBI" id="CHEBI:15377"/>
        <dbReference type="ChEBI" id="CHEBI:15378"/>
        <dbReference type="ChEBI" id="CHEBI:29985"/>
        <dbReference type="ChEBI" id="CHEBI:29991"/>
        <dbReference type="ChEBI" id="CHEBI:30616"/>
        <dbReference type="ChEBI" id="CHEBI:33019"/>
        <dbReference type="ChEBI" id="CHEBI:58048"/>
        <dbReference type="ChEBI" id="CHEBI:58359"/>
        <dbReference type="ChEBI" id="CHEBI:456215"/>
        <dbReference type="EC" id="6.3.5.4"/>
    </reaction>
</comment>
<evidence type="ECO:0000256" key="10">
    <source>
        <dbReference type="PIRSR" id="PIRSR001589-3"/>
    </source>
</evidence>
<dbReference type="PROSITE" id="PS51278">
    <property type="entry name" value="GATASE_TYPE_2"/>
    <property type="match status" value="1"/>
</dbReference>
<dbReference type="SUPFAM" id="SSF52402">
    <property type="entry name" value="Adenine nucleotide alpha hydrolases-like"/>
    <property type="match status" value="1"/>
</dbReference>
<sequence>MCGIAGIFQINGPIARAQDKIKNMVGQLFHRGPDECGFYFDYPIAMGMTRLSIIDVAGGSQPICNESEDIWVVFNGEIFNYKELRVLLEKFGHRFKTSSDTEVIVHSYEQWGEDFIRYLNGQFAISLWDRKKRQLLLARDRLGIRPLFYAFFKNKLIFASEIKAIFAEGSINPEVDFSGLNDIFTFWVTLPPRTAFKKINELPPGRMLTVDHRGVKETEYWDIPFQADVSDKKTTILQEELENLLTDAVRIRLRADVPVGAYLSGGLDSSIITALVNKIHRNKLKTFSVNFTDQAYDEQFYQETLISQLNTEHRSMRVDAVDILRHFHRVVWLAEKPMLRLAPAPLLALSSMVNGDGFKVVLTGEGADEFFAGYNIFKETRVRCFWAREPEADCRPLLLSRIYPYILSQQGTLNPFWQAFFKRHLQETENPFYSHLLRWENTAKIRHLLSEPIKSSCNYEDQLARAEAYLSKLKEISSPLSRAQYIEAKLFMNGYLLSSQGDRMLMGHSVEGRFPFLDHRVVAFAATLPEDLRLRGLNEKFLLKKTFKKILPSVILQRPKQPYRAPVSKNLFGHPELEWIEAFFRPQTLEQYGYFDPTRVGILKQKIIRQQTPLSLVDEMAIVAILSTQLWHFHFFEDLNNKAEKLPEKQKIVDQREA</sequence>
<evidence type="ECO:0000313" key="12">
    <source>
        <dbReference type="EMBL" id="APF18771.1"/>
    </source>
</evidence>
<dbReference type="InParanoid" id="H1XUC3"/>
<comment type="pathway">
    <text evidence="1">Amino-acid biosynthesis; L-asparagine biosynthesis; L-asparagine from L-aspartate (L-Gln route): step 1/1.</text>
</comment>
<name>H1XUC3_CALAY</name>
<dbReference type="PIRSF" id="PIRSF001589">
    <property type="entry name" value="Asn_synthetase_glu-h"/>
    <property type="match status" value="1"/>
</dbReference>
<dbReference type="CDD" id="cd00712">
    <property type="entry name" value="AsnB"/>
    <property type="match status" value="1"/>
</dbReference>
<dbReference type="InterPro" id="IPR017932">
    <property type="entry name" value="GATase_2_dom"/>
</dbReference>
<organism evidence="13 14">
    <name type="scientific">Caldithrix abyssi DSM 13497</name>
    <dbReference type="NCBI Taxonomy" id="880073"/>
    <lineage>
        <taxon>Bacteria</taxon>
        <taxon>Pseudomonadati</taxon>
        <taxon>Calditrichota</taxon>
        <taxon>Calditrichia</taxon>
        <taxon>Calditrichales</taxon>
        <taxon>Calditrichaceae</taxon>
        <taxon>Caldithrix</taxon>
    </lineage>
</organism>
<dbReference type="EMBL" id="CM001402">
    <property type="protein sequence ID" value="EHO42749.1"/>
    <property type="molecule type" value="Genomic_DNA"/>
</dbReference>
<dbReference type="OrthoDB" id="9763290at2"/>
<gene>
    <name evidence="12" type="ORF">Cabys_2022</name>
    <name evidence="13" type="ORF">Calab_3143</name>
</gene>
<evidence type="ECO:0000256" key="4">
    <source>
        <dbReference type="ARBA" id="ARBA00022741"/>
    </source>
</evidence>
<dbReference type="InterPro" id="IPR001962">
    <property type="entry name" value="Asn_synthase"/>
</dbReference>
<dbReference type="CDD" id="cd01991">
    <property type="entry name" value="Asn_synthase_B_C"/>
    <property type="match status" value="1"/>
</dbReference>
<evidence type="ECO:0000259" key="11">
    <source>
        <dbReference type="PROSITE" id="PS51278"/>
    </source>
</evidence>
<comment type="similarity">
    <text evidence="2">Belongs to the asparagine synthetase family.</text>
</comment>
<keyword evidence="5 9" id="KW-0067">ATP-binding</keyword>
<evidence type="ECO:0000313" key="15">
    <source>
        <dbReference type="Proteomes" id="UP000183868"/>
    </source>
</evidence>
<dbReference type="PANTHER" id="PTHR43284:SF1">
    <property type="entry name" value="ASPARAGINE SYNTHETASE"/>
    <property type="match status" value="1"/>
</dbReference>
<evidence type="ECO:0000256" key="6">
    <source>
        <dbReference type="ARBA" id="ARBA00022962"/>
    </source>
</evidence>
<dbReference type="InterPro" id="IPR033738">
    <property type="entry name" value="AsnB_N"/>
</dbReference>
<keyword evidence="4 9" id="KW-0547">Nucleotide-binding</keyword>
<feature type="site" description="Important for beta-aspartyl-AMP intermediate formation" evidence="10">
    <location>
        <position position="365"/>
    </location>
</feature>
<dbReference type="eggNOG" id="COG0367">
    <property type="taxonomic scope" value="Bacteria"/>
</dbReference>
<dbReference type="NCBIfam" id="TIGR01536">
    <property type="entry name" value="asn_synth_AEB"/>
    <property type="match status" value="1"/>
</dbReference>
<dbReference type="Proteomes" id="UP000004671">
    <property type="component" value="Chromosome"/>
</dbReference>
<dbReference type="EMBL" id="CP018099">
    <property type="protein sequence ID" value="APF18771.1"/>
    <property type="molecule type" value="Genomic_DNA"/>
</dbReference>
<dbReference type="GO" id="GO:0006529">
    <property type="term" value="P:asparagine biosynthetic process"/>
    <property type="evidence" value="ECO:0007669"/>
    <property type="project" value="UniProtKB-KW"/>
</dbReference>